<evidence type="ECO:0000259" key="2">
    <source>
        <dbReference type="Pfam" id="PF01557"/>
    </source>
</evidence>
<accession>A0A0L1KH15</accession>
<dbReference type="EC" id="4.2.1.80" evidence="3"/>
<dbReference type="InterPro" id="IPR011234">
    <property type="entry name" value="Fumarylacetoacetase-like_C"/>
</dbReference>
<keyword evidence="1 3" id="KW-0456">Lyase</keyword>
<dbReference type="PANTHER" id="PTHR30143">
    <property type="entry name" value="ACID HYDRATASE"/>
    <property type="match status" value="1"/>
</dbReference>
<comment type="caution">
    <text evidence="3">The sequence shown here is derived from an EMBL/GenBank/DDBJ whole genome shotgun (WGS) entry which is preliminary data.</text>
</comment>
<dbReference type="SUPFAM" id="SSF56529">
    <property type="entry name" value="FAH"/>
    <property type="match status" value="1"/>
</dbReference>
<proteinExistence type="predicted"/>
<dbReference type="Pfam" id="PF01557">
    <property type="entry name" value="FAA_hydrolase"/>
    <property type="match status" value="1"/>
</dbReference>
<evidence type="ECO:0000313" key="4">
    <source>
        <dbReference type="Proteomes" id="UP000037446"/>
    </source>
</evidence>
<name>A0A0L1KH15_9SPHN</name>
<feature type="domain" description="Fumarylacetoacetase-like C-terminal" evidence="2">
    <location>
        <begin position="101"/>
        <end position="257"/>
    </location>
</feature>
<dbReference type="GO" id="GO:0005737">
    <property type="term" value="C:cytoplasm"/>
    <property type="evidence" value="ECO:0007669"/>
    <property type="project" value="TreeGrafter"/>
</dbReference>
<dbReference type="PANTHER" id="PTHR30143:SF0">
    <property type="entry name" value="2-KETO-4-PENTENOATE HYDRATASE"/>
    <property type="match status" value="1"/>
</dbReference>
<organism evidence="3 4">
    <name type="scientific">Qipengyuania citrea LAMA 915</name>
    <dbReference type="NCBI Taxonomy" id="1306953"/>
    <lineage>
        <taxon>Bacteria</taxon>
        <taxon>Pseudomonadati</taxon>
        <taxon>Pseudomonadota</taxon>
        <taxon>Alphaproteobacteria</taxon>
        <taxon>Sphingomonadales</taxon>
        <taxon>Erythrobacteraceae</taxon>
        <taxon>Qipengyuania</taxon>
    </lineage>
</organism>
<sequence length="263" mass="27896">MNSAAGDIARAFVDARRNWKTLAEYPGRRPTDLAGAYAIQDAALEQWDRPIGGWKVGKINPPARDELGANRLIGPAFADTIKPEAEGLAEFPIFSGGFAAMEAEFMLRLAPREAAPPTSPEQAMDWVDEVRIGLEVASSPYAAINRDGPCVTVSDHGNNAGLLLGRLVDRADWSRLDEVGVTLAIDGEEKGRATTATMLDGPFGAAAFLLHNLAERGIDPQAGWWISSGAITGVHEIAAGQHATAVFDGIGEIAARVIAGDRD</sequence>
<dbReference type="InterPro" id="IPR050772">
    <property type="entry name" value="Hydratase-Decarb/MhpD_sf"/>
</dbReference>
<dbReference type="AlphaFoldDB" id="A0A0L1KH15"/>
<dbReference type="PATRIC" id="fig|1306953.7.peg.1739"/>
<dbReference type="STRING" id="1306953.J121_1692"/>
<dbReference type="Proteomes" id="UP000037446">
    <property type="component" value="Unassembled WGS sequence"/>
</dbReference>
<dbReference type="InterPro" id="IPR036663">
    <property type="entry name" value="Fumarylacetoacetase_C_sf"/>
</dbReference>
<gene>
    <name evidence="3" type="ORF">J121_1692</name>
</gene>
<dbReference type="GO" id="GO:0008684">
    <property type="term" value="F:2-oxopent-4-enoate hydratase activity"/>
    <property type="evidence" value="ECO:0007669"/>
    <property type="project" value="UniProtKB-EC"/>
</dbReference>
<evidence type="ECO:0000313" key="3">
    <source>
        <dbReference type="EMBL" id="KNH03365.1"/>
    </source>
</evidence>
<dbReference type="RefSeq" id="WP_050599164.1">
    <property type="nucleotide sequence ID" value="NZ_JYNE01000011.1"/>
</dbReference>
<dbReference type="Gene3D" id="3.90.850.10">
    <property type="entry name" value="Fumarylacetoacetase-like, C-terminal domain"/>
    <property type="match status" value="1"/>
</dbReference>
<dbReference type="EMBL" id="JYNE01000011">
    <property type="protein sequence ID" value="KNH03365.1"/>
    <property type="molecule type" value="Genomic_DNA"/>
</dbReference>
<evidence type="ECO:0000256" key="1">
    <source>
        <dbReference type="ARBA" id="ARBA00023239"/>
    </source>
</evidence>
<protein>
    <submittedName>
        <fullName evidence="3">2-keto-4-pentenoate hydratase</fullName>
        <ecNumber evidence="3">4.2.1.80</ecNumber>
    </submittedName>
</protein>
<reference evidence="3" key="1">
    <citation type="submission" date="2015-02" db="EMBL/GenBank/DDBJ databases">
        <authorList>
            <person name="Chooi Y.-H."/>
        </authorList>
    </citation>
    <scope>NUCLEOTIDE SEQUENCE [LARGE SCALE GENOMIC DNA]</scope>
    <source>
        <strain evidence="3">LAMA 915</strain>
    </source>
</reference>